<dbReference type="RefSeq" id="WP_118398284.1">
    <property type="nucleotide sequence ID" value="NZ_QRUK01000010.1"/>
</dbReference>
<dbReference type="GO" id="GO:0006260">
    <property type="term" value="P:DNA replication"/>
    <property type="evidence" value="ECO:0007669"/>
    <property type="project" value="UniProtKB-KW"/>
</dbReference>
<accession>A0A412F1B5</accession>
<reference evidence="2 3" key="1">
    <citation type="submission" date="2018-08" db="EMBL/GenBank/DDBJ databases">
        <title>A genome reference for cultivated species of the human gut microbiota.</title>
        <authorList>
            <person name="Zou Y."/>
            <person name="Xue W."/>
            <person name="Luo G."/>
        </authorList>
    </citation>
    <scope>NUCLEOTIDE SEQUENCE [LARGE SCALE GENOMIC DNA]</scope>
    <source>
        <strain evidence="2 3">AF25-11</strain>
    </source>
</reference>
<evidence type="ECO:0000313" key="3">
    <source>
        <dbReference type="Proteomes" id="UP000283652"/>
    </source>
</evidence>
<dbReference type="AlphaFoldDB" id="A0A412F1B5"/>
<dbReference type="Gene3D" id="1.10.287.110">
    <property type="entry name" value="DnaJ domain"/>
    <property type="match status" value="1"/>
</dbReference>
<name>A0A412F1B5_9FIRM</name>
<dbReference type="EMBL" id="QRUK01000010">
    <property type="protein sequence ID" value="RGR59113.1"/>
    <property type="molecule type" value="Genomic_DNA"/>
</dbReference>
<proteinExistence type="predicted"/>
<comment type="caution">
    <text evidence="2">The sequence shown here is derived from an EMBL/GenBank/DDBJ whole genome shotgun (WGS) entry which is preliminary data.</text>
</comment>
<evidence type="ECO:0000313" key="2">
    <source>
        <dbReference type="EMBL" id="RGR59113.1"/>
    </source>
</evidence>
<organism evidence="2 3">
    <name type="scientific">Dorea formicigenerans</name>
    <dbReference type="NCBI Taxonomy" id="39486"/>
    <lineage>
        <taxon>Bacteria</taxon>
        <taxon>Bacillati</taxon>
        <taxon>Bacillota</taxon>
        <taxon>Clostridia</taxon>
        <taxon>Lachnospirales</taxon>
        <taxon>Lachnospiraceae</taxon>
        <taxon>Dorea</taxon>
    </lineage>
</organism>
<gene>
    <name evidence="2" type="ORF">DWY33_07440</name>
</gene>
<dbReference type="Proteomes" id="UP000283652">
    <property type="component" value="Unassembled WGS sequence"/>
</dbReference>
<protein>
    <recommendedName>
        <fullName evidence="4">J domain-containing protein</fullName>
    </recommendedName>
</protein>
<keyword evidence="1" id="KW-0235">DNA replication</keyword>
<evidence type="ECO:0000256" key="1">
    <source>
        <dbReference type="ARBA" id="ARBA00022705"/>
    </source>
</evidence>
<dbReference type="InterPro" id="IPR036869">
    <property type="entry name" value="J_dom_sf"/>
</dbReference>
<dbReference type="SUPFAM" id="SSF46565">
    <property type="entry name" value="Chaperone J-domain"/>
    <property type="match status" value="1"/>
</dbReference>
<sequence>MKDIDFESINTIEDIKNYGSEKEWIDLLNGIVAPMKVNIRSFQDVLSIVELLKSKWAPMMQGCFVSKKAEYIFYLTKLEGKQRNKLLGISDEMYENKELAKSWYKNIAKSVHPDSNNGDESKAFLVLKELYDNMVDDCEE</sequence>
<evidence type="ECO:0008006" key="4">
    <source>
        <dbReference type="Google" id="ProtNLM"/>
    </source>
</evidence>